<dbReference type="AlphaFoldDB" id="G4SXT4"/>
<evidence type="ECO:0000256" key="4">
    <source>
        <dbReference type="RuleBase" id="RU003495"/>
    </source>
</evidence>
<keyword evidence="6" id="KW-0449">Lipoprotein</keyword>
<comment type="similarity">
    <text evidence="3 4">Belongs to the RlpA family.</text>
</comment>
<dbReference type="EMBL" id="FO082060">
    <property type="protein sequence ID" value="CCE23128.1"/>
    <property type="molecule type" value="Genomic_DNA"/>
</dbReference>
<keyword evidence="7" id="KW-1185">Reference proteome</keyword>
<proteinExistence type="inferred from homology"/>
<dbReference type="InterPro" id="IPR034718">
    <property type="entry name" value="RlpA"/>
</dbReference>
<evidence type="ECO:0000313" key="7">
    <source>
        <dbReference type="Proteomes" id="UP000008315"/>
    </source>
</evidence>
<dbReference type="HAMAP" id="MF_02071">
    <property type="entry name" value="RlpA"/>
    <property type="match status" value="1"/>
</dbReference>
<protein>
    <recommendedName>
        <fullName evidence="3">Endolytic peptidoglycan transglycosylase RlpA</fullName>
        <ecNumber evidence="3">4.2.2.-</ecNumber>
    </recommendedName>
</protein>
<evidence type="ECO:0000313" key="6">
    <source>
        <dbReference type="EMBL" id="CCE23128.1"/>
    </source>
</evidence>
<dbReference type="NCBIfam" id="TIGR00413">
    <property type="entry name" value="rlpA"/>
    <property type="match status" value="1"/>
</dbReference>
<dbReference type="SUPFAM" id="SSF50685">
    <property type="entry name" value="Barwin-like endoglucanases"/>
    <property type="match status" value="1"/>
</dbReference>
<sequence>MFVNILNFKYLMAFQLLHKKSYHLLVRRNYGFAVVLAISALMLFGCSVKQPVPEDGFDRAIEFKRDAPYNRPYQVNGKRYYPLVNPNGYKERGIASWYGAESGNRTAMGVKFNPDGLSAAHKTLPLPSRVKVTNLQNGRSIILVVNDRGPFAKNRLIDLSKGAAKAIGVKGLVEVEVEYIGEYAGSNR</sequence>
<dbReference type="CDD" id="cd22268">
    <property type="entry name" value="DPBB_RlpA-like"/>
    <property type="match status" value="1"/>
</dbReference>
<evidence type="ECO:0000259" key="5">
    <source>
        <dbReference type="Pfam" id="PF03330"/>
    </source>
</evidence>
<evidence type="ECO:0000256" key="2">
    <source>
        <dbReference type="ARBA" id="ARBA00023316"/>
    </source>
</evidence>
<dbReference type="PANTHER" id="PTHR34183">
    <property type="entry name" value="ENDOLYTIC PEPTIDOGLYCAN TRANSGLYCOSYLASE RLPA"/>
    <property type="match status" value="1"/>
</dbReference>
<dbReference type="InterPro" id="IPR036908">
    <property type="entry name" value="RlpA-like_sf"/>
</dbReference>
<dbReference type="GO" id="GO:0071555">
    <property type="term" value="P:cell wall organization"/>
    <property type="evidence" value="ECO:0007669"/>
    <property type="project" value="UniProtKB-KW"/>
</dbReference>
<evidence type="ECO:0000256" key="1">
    <source>
        <dbReference type="ARBA" id="ARBA00023239"/>
    </source>
</evidence>
<name>G4SXT4_META2</name>
<evidence type="ECO:0000256" key="3">
    <source>
        <dbReference type="HAMAP-Rule" id="MF_02071"/>
    </source>
</evidence>
<dbReference type="GO" id="GO:0008932">
    <property type="term" value="F:lytic endotransglycosylase activity"/>
    <property type="evidence" value="ECO:0007669"/>
    <property type="project" value="UniProtKB-UniRule"/>
</dbReference>
<dbReference type="GO" id="GO:0009279">
    <property type="term" value="C:cell outer membrane"/>
    <property type="evidence" value="ECO:0007669"/>
    <property type="project" value="TreeGrafter"/>
</dbReference>
<dbReference type="Pfam" id="PF03330">
    <property type="entry name" value="DPBB_1"/>
    <property type="match status" value="1"/>
</dbReference>
<keyword evidence="2 3" id="KW-0961">Cell wall biogenesis/degradation</keyword>
<dbReference type="KEGG" id="mah:MEALZ_1440"/>
<accession>G4SXT4</accession>
<dbReference type="Gene3D" id="2.40.40.10">
    <property type="entry name" value="RlpA-like domain"/>
    <property type="match status" value="1"/>
</dbReference>
<dbReference type="PANTHER" id="PTHR34183:SF1">
    <property type="entry name" value="ENDOLYTIC PEPTIDOGLYCAN TRANSGLYCOSYLASE RLPA"/>
    <property type="match status" value="1"/>
</dbReference>
<reference evidence="7" key="1">
    <citation type="journal article" date="2012" name="J. Bacteriol.">
        <title>Genome sequence of the haloalkaliphilic methanotrophic bacterium Methylomicrobium alcaliphilum 20Z.</title>
        <authorList>
            <person name="Vuilleumier S."/>
            <person name="Khmelenina V.N."/>
            <person name="Bringel F."/>
            <person name="Reshetnikov A.S."/>
            <person name="Lajus A."/>
            <person name="Mangenot S."/>
            <person name="Rouy Z."/>
            <person name="Op den Camp H.J."/>
            <person name="Jetten M.S."/>
            <person name="Dispirito A.A."/>
            <person name="Dunfield P."/>
            <person name="Klotz M.G."/>
            <person name="Semrau J.D."/>
            <person name="Stein L.Y."/>
            <person name="Barbe V."/>
            <person name="Medigue C."/>
            <person name="Trotsenko Y.A."/>
            <person name="Kalyuzhnaya M.G."/>
        </authorList>
    </citation>
    <scope>NUCLEOTIDE SEQUENCE [LARGE SCALE GENOMIC DNA]</scope>
    <source>
        <strain evidence="7">DSM 19304 / NCIMB 14124 / VKM B-2133 / 20Z</strain>
    </source>
</reference>
<dbReference type="InterPro" id="IPR012997">
    <property type="entry name" value="RplA"/>
</dbReference>
<gene>
    <name evidence="3" type="primary">rlpA</name>
    <name evidence="6" type="ordered locus">MEALZ_1440</name>
</gene>
<feature type="domain" description="RlpA-like protein double-psi beta-barrel" evidence="5">
    <location>
        <begin position="91"/>
        <end position="177"/>
    </location>
</feature>
<dbReference type="PATRIC" id="fig|271065.3.peg.1476"/>
<comment type="function">
    <text evidence="3">Lytic transglycosylase with a strong preference for naked glycan strands that lack stem peptides.</text>
</comment>
<dbReference type="GO" id="GO:0000270">
    <property type="term" value="P:peptidoglycan metabolic process"/>
    <property type="evidence" value="ECO:0007669"/>
    <property type="project" value="UniProtKB-UniRule"/>
</dbReference>
<dbReference type="EC" id="4.2.2.-" evidence="3"/>
<organism evidence="6 7">
    <name type="scientific">Methylotuvimicrobium alcaliphilum (strain DSM 19304 / NCIMB 14124 / VKM B-2133 / 20Z)</name>
    <name type="common">Methylomicrobium alcaliphilum</name>
    <dbReference type="NCBI Taxonomy" id="1091494"/>
    <lineage>
        <taxon>Bacteria</taxon>
        <taxon>Pseudomonadati</taxon>
        <taxon>Pseudomonadota</taxon>
        <taxon>Gammaproteobacteria</taxon>
        <taxon>Methylococcales</taxon>
        <taxon>Methylococcaceae</taxon>
        <taxon>Methylotuvimicrobium</taxon>
    </lineage>
</organism>
<keyword evidence="1 3" id="KW-0456">Lyase</keyword>
<dbReference type="HOGENOM" id="CLU_042923_6_1_6"/>
<dbReference type="Proteomes" id="UP000008315">
    <property type="component" value="Chromosome"/>
</dbReference>
<dbReference type="InterPro" id="IPR009009">
    <property type="entry name" value="RlpA-like_DPBB"/>
</dbReference>
<dbReference type="STRING" id="1091494.MEALZ_1440"/>